<sequence length="142" mass="15368">MRESHRSAASCTPPTGDMPATKVYALDRNRTPDLSISKPTLYPLSQTGFGMRHILDIISSDLPKVLVASLKVRWSPSRFDSVERASFWGPAGPGFYSGQGHVPWLQAPRQPGALVKACAGGNQSMCFSHIDVSLCLSLSHSL</sequence>
<dbReference type="Proteomes" id="UP000558488">
    <property type="component" value="Unassembled WGS sequence"/>
</dbReference>
<dbReference type="EMBL" id="JACAGB010000014">
    <property type="protein sequence ID" value="KAF6326396.1"/>
    <property type="molecule type" value="Genomic_DNA"/>
</dbReference>
<dbReference type="AntiFam" id="ANF00012">
    <property type="entry name" value="tRNA translation"/>
</dbReference>
<keyword evidence="3" id="KW-1185">Reference proteome</keyword>
<evidence type="ECO:0000313" key="2">
    <source>
        <dbReference type="EMBL" id="KAF6326396.1"/>
    </source>
</evidence>
<proteinExistence type="predicted"/>
<gene>
    <name evidence="2" type="ORF">mPipKuh1_008394</name>
</gene>
<comment type="caution">
    <text evidence="2">The sequence shown here is derived from an EMBL/GenBank/DDBJ whole genome shotgun (WGS) entry which is preliminary data.</text>
</comment>
<reference evidence="2 3" key="1">
    <citation type="journal article" date="2020" name="Nature">
        <title>Six reference-quality genomes reveal evolution of bat adaptations.</title>
        <authorList>
            <person name="Jebb D."/>
            <person name="Huang Z."/>
            <person name="Pippel M."/>
            <person name="Hughes G.M."/>
            <person name="Lavrichenko K."/>
            <person name="Devanna P."/>
            <person name="Winkler S."/>
            <person name="Jermiin L.S."/>
            <person name="Skirmuntt E.C."/>
            <person name="Katzourakis A."/>
            <person name="Burkitt-Gray L."/>
            <person name="Ray D.A."/>
            <person name="Sullivan K.A.M."/>
            <person name="Roscito J.G."/>
            <person name="Kirilenko B.M."/>
            <person name="Davalos L.M."/>
            <person name="Corthals A.P."/>
            <person name="Power M.L."/>
            <person name="Jones G."/>
            <person name="Ransome R.D."/>
            <person name="Dechmann D.K.N."/>
            <person name="Locatelli A.G."/>
            <person name="Puechmaille S.J."/>
            <person name="Fedrigo O."/>
            <person name="Jarvis E.D."/>
            <person name="Hiller M."/>
            <person name="Vernes S.C."/>
            <person name="Myers E.W."/>
            <person name="Teeling E.C."/>
        </authorList>
    </citation>
    <scope>NUCLEOTIDE SEQUENCE [LARGE SCALE GENOMIC DNA]</scope>
    <source>
        <strain evidence="2">MPipKuh1</strain>
        <tissue evidence="2">Flight muscle</tissue>
    </source>
</reference>
<evidence type="ECO:0000313" key="3">
    <source>
        <dbReference type="Proteomes" id="UP000558488"/>
    </source>
</evidence>
<accession>A0A7J7VN63</accession>
<name>A0A7J7VN63_PIPKU</name>
<organism evidence="2 3">
    <name type="scientific">Pipistrellus kuhlii</name>
    <name type="common">Kuhl's pipistrelle</name>
    <dbReference type="NCBI Taxonomy" id="59472"/>
    <lineage>
        <taxon>Eukaryota</taxon>
        <taxon>Metazoa</taxon>
        <taxon>Chordata</taxon>
        <taxon>Craniata</taxon>
        <taxon>Vertebrata</taxon>
        <taxon>Euteleostomi</taxon>
        <taxon>Mammalia</taxon>
        <taxon>Eutheria</taxon>
        <taxon>Laurasiatheria</taxon>
        <taxon>Chiroptera</taxon>
        <taxon>Yangochiroptera</taxon>
        <taxon>Vespertilionidae</taxon>
        <taxon>Pipistrellus</taxon>
    </lineage>
</organism>
<dbReference type="AlphaFoldDB" id="A0A7J7VN63"/>
<feature type="region of interest" description="Disordered" evidence="1">
    <location>
        <begin position="1"/>
        <end position="20"/>
    </location>
</feature>
<evidence type="ECO:0000256" key="1">
    <source>
        <dbReference type="SAM" id="MobiDB-lite"/>
    </source>
</evidence>
<protein>
    <submittedName>
        <fullName evidence="2">Uncharacterized protein</fullName>
    </submittedName>
</protein>